<dbReference type="GeneID" id="98154542"/>
<evidence type="ECO:0000313" key="2">
    <source>
        <dbReference type="Proteomes" id="UP001610444"/>
    </source>
</evidence>
<sequence length="51" mass="5454">MAKSVAVTEGTGVLGHTIVDALVTAGHHEVLVLSRMVLRKSLSLLITLRRC</sequence>
<protein>
    <recommendedName>
        <fullName evidence="3">NmrA-like domain-containing protein</fullName>
    </recommendedName>
</protein>
<dbReference type="InterPro" id="IPR036291">
    <property type="entry name" value="NAD(P)-bd_dom_sf"/>
</dbReference>
<reference evidence="1 2" key="1">
    <citation type="submission" date="2024-07" db="EMBL/GenBank/DDBJ databases">
        <title>Section-level genome sequencing and comparative genomics of Aspergillus sections Usti and Cavernicolus.</title>
        <authorList>
            <consortium name="Lawrence Berkeley National Laboratory"/>
            <person name="Nybo J.L."/>
            <person name="Vesth T.C."/>
            <person name="Theobald S."/>
            <person name="Frisvad J.C."/>
            <person name="Larsen T.O."/>
            <person name="Kjaerboelling I."/>
            <person name="Rothschild-Mancinelli K."/>
            <person name="Lyhne E.K."/>
            <person name="Kogle M.E."/>
            <person name="Barry K."/>
            <person name="Clum A."/>
            <person name="Na H."/>
            <person name="Ledsgaard L."/>
            <person name="Lin J."/>
            <person name="Lipzen A."/>
            <person name="Kuo A."/>
            <person name="Riley R."/>
            <person name="Mondo S."/>
            <person name="LaButti K."/>
            <person name="Haridas S."/>
            <person name="Pangalinan J."/>
            <person name="Salamov A.A."/>
            <person name="Simmons B.A."/>
            <person name="Magnuson J.K."/>
            <person name="Chen J."/>
            <person name="Drula E."/>
            <person name="Henrissat B."/>
            <person name="Wiebenga A."/>
            <person name="Lubbers R.J."/>
            <person name="Gomes A.C."/>
            <person name="Macurrencykelacurrency M.R."/>
            <person name="Stajich J."/>
            <person name="Grigoriev I.V."/>
            <person name="Mortensen U.H."/>
            <person name="De vries R.P."/>
            <person name="Baker S.E."/>
            <person name="Andersen M.R."/>
        </authorList>
    </citation>
    <scope>NUCLEOTIDE SEQUENCE [LARGE SCALE GENOMIC DNA]</scope>
    <source>
        <strain evidence="1 2">CBS 756.74</strain>
    </source>
</reference>
<name>A0ABR4KVC6_9EURO</name>
<dbReference type="EMBL" id="JBFXLR010000010">
    <property type="protein sequence ID" value="KAL2855178.1"/>
    <property type="molecule type" value="Genomic_DNA"/>
</dbReference>
<dbReference type="Proteomes" id="UP001610444">
    <property type="component" value="Unassembled WGS sequence"/>
</dbReference>
<gene>
    <name evidence="1" type="ORF">BJX68DRAFT_231685</name>
</gene>
<dbReference type="Gene3D" id="3.40.50.720">
    <property type="entry name" value="NAD(P)-binding Rossmann-like Domain"/>
    <property type="match status" value="1"/>
</dbReference>
<organism evidence="1 2">
    <name type="scientific">Aspergillus pseudodeflectus</name>
    <dbReference type="NCBI Taxonomy" id="176178"/>
    <lineage>
        <taxon>Eukaryota</taxon>
        <taxon>Fungi</taxon>
        <taxon>Dikarya</taxon>
        <taxon>Ascomycota</taxon>
        <taxon>Pezizomycotina</taxon>
        <taxon>Eurotiomycetes</taxon>
        <taxon>Eurotiomycetidae</taxon>
        <taxon>Eurotiales</taxon>
        <taxon>Aspergillaceae</taxon>
        <taxon>Aspergillus</taxon>
        <taxon>Aspergillus subgen. Nidulantes</taxon>
    </lineage>
</organism>
<accession>A0ABR4KVC6</accession>
<keyword evidence="2" id="KW-1185">Reference proteome</keyword>
<dbReference type="SUPFAM" id="SSF51735">
    <property type="entry name" value="NAD(P)-binding Rossmann-fold domains"/>
    <property type="match status" value="1"/>
</dbReference>
<comment type="caution">
    <text evidence="1">The sequence shown here is derived from an EMBL/GenBank/DDBJ whole genome shotgun (WGS) entry which is preliminary data.</text>
</comment>
<evidence type="ECO:0008006" key="3">
    <source>
        <dbReference type="Google" id="ProtNLM"/>
    </source>
</evidence>
<proteinExistence type="predicted"/>
<dbReference type="RefSeq" id="XP_070901834.1">
    <property type="nucleotide sequence ID" value="XM_071039378.1"/>
</dbReference>
<evidence type="ECO:0000313" key="1">
    <source>
        <dbReference type="EMBL" id="KAL2855178.1"/>
    </source>
</evidence>